<proteinExistence type="predicted"/>
<feature type="compositionally biased region" description="Basic and acidic residues" evidence="1">
    <location>
        <begin position="21"/>
        <end position="37"/>
    </location>
</feature>
<evidence type="ECO:0000313" key="2">
    <source>
        <dbReference type="EMBL" id="MPD04506.1"/>
    </source>
</evidence>
<protein>
    <submittedName>
        <fullName evidence="2">Uncharacterized protein</fullName>
    </submittedName>
</protein>
<reference evidence="2 3" key="1">
    <citation type="submission" date="2019-05" db="EMBL/GenBank/DDBJ databases">
        <title>Another draft genome of Portunus trituberculatus and its Hox gene families provides insights of decapod evolution.</title>
        <authorList>
            <person name="Jeong J.-H."/>
            <person name="Song I."/>
            <person name="Kim S."/>
            <person name="Choi T."/>
            <person name="Kim D."/>
            <person name="Ryu S."/>
            <person name="Kim W."/>
        </authorList>
    </citation>
    <scope>NUCLEOTIDE SEQUENCE [LARGE SCALE GENOMIC DNA]</scope>
    <source>
        <tissue evidence="2">Muscle</tissue>
    </source>
</reference>
<name>A0A5B7KCD8_PORTR</name>
<evidence type="ECO:0000313" key="3">
    <source>
        <dbReference type="Proteomes" id="UP000324222"/>
    </source>
</evidence>
<feature type="compositionally biased region" description="Basic and acidic residues" evidence="1">
    <location>
        <begin position="67"/>
        <end position="93"/>
    </location>
</feature>
<keyword evidence="3" id="KW-1185">Reference proteome</keyword>
<sequence length="108" mass="12583">MTGKEEEEEEEEEEVEEEEEGERREGRKEEGGARIDKTQASISRNERKKGGVETDDEGITQVMRGWDTVRERRSETSAGDMRKDEEEGKRKKEDDDDDDMIEEDNDVI</sequence>
<accession>A0A5B7KCD8</accession>
<evidence type="ECO:0000256" key="1">
    <source>
        <dbReference type="SAM" id="MobiDB-lite"/>
    </source>
</evidence>
<feature type="compositionally biased region" description="Acidic residues" evidence="1">
    <location>
        <begin position="1"/>
        <end position="20"/>
    </location>
</feature>
<feature type="region of interest" description="Disordered" evidence="1">
    <location>
        <begin position="1"/>
        <end position="108"/>
    </location>
</feature>
<comment type="caution">
    <text evidence="2">The sequence shown here is derived from an EMBL/GenBank/DDBJ whole genome shotgun (WGS) entry which is preliminary data.</text>
</comment>
<gene>
    <name evidence="2" type="ORF">E2C01_100199</name>
</gene>
<dbReference type="AlphaFoldDB" id="A0A5B7KCD8"/>
<dbReference type="EMBL" id="VSRR010141364">
    <property type="protein sequence ID" value="MPD04506.1"/>
    <property type="molecule type" value="Genomic_DNA"/>
</dbReference>
<feature type="compositionally biased region" description="Acidic residues" evidence="1">
    <location>
        <begin position="94"/>
        <end position="108"/>
    </location>
</feature>
<dbReference type="Proteomes" id="UP000324222">
    <property type="component" value="Unassembled WGS sequence"/>
</dbReference>
<organism evidence="2 3">
    <name type="scientific">Portunus trituberculatus</name>
    <name type="common">Swimming crab</name>
    <name type="synonym">Neptunus trituberculatus</name>
    <dbReference type="NCBI Taxonomy" id="210409"/>
    <lineage>
        <taxon>Eukaryota</taxon>
        <taxon>Metazoa</taxon>
        <taxon>Ecdysozoa</taxon>
        <taxon>Arthropoda</taxon>
        <taxon>Crustacea</taxon>
        <taxon>Multicrustacea</taxon>
        <taxon>Malacostraca</taxon>
        <taxon>Eumalacostraca</taxon>
        <taxon>Eucarida</taxon>
        <taxon>Decapoda</taxon>
        <taxon>Pleocyemata</taxon>
        <taxon>Brachyura</taxon>
        <taxon>Eubrachyura</taxon>
        <taxon>Portunoidea</taxon>
        <taxon>Portunidae</taxon>
        <taxon>Portuninae</taxon>
        <taxon>Portunus</taxon>
    </lineage>
</organism>